<feature type="domain" description="FAD/NAD(P)-binding" evidence="12">
    <location>
        <begin position="43"/>
        <end position="207"/>
    </location>
</feature>
<name>A0A9W8G1Y1_9FUNG</name>
<comment type="catalytic activity">
    <reaction evidence="7 8">
        <text>2 reduced [adrenodoxin] + NADP(+) + H(+) = 2 oxidized [adrenodoxin] + NADPH</text>
        <dbReference type="Rhea" id="RHEA:42312"/>
        <dbReference type="Rhea" id="RHEA-COMP:9998"/>
        <dbReference type="Rhea" id="RHEA-COMP:9999"/>
        <dbReference type="ChEBI" id="CHEBI:15378"/>
        <dbReference type="ChEBI" id="CHEBI:33737"/>
        <dbReference type="ChEBI" id="CHEBI:33738"/>
        <dbReference type="ChEBI" id="CHEBI:57783"/>
        <dbReference type="ChEBI" id="CHEBI:58349"/>
        <dbReference type="EC" id="1.18.1.6"/>
    </reaction>
</comment>
<evidence type="ECO:0000256" key="7">
    <source>
        <dbReference type="ARBA" id="ARBA00048933"/>
    </source>
</evidence>
<evidence type="ECO:0000256" key="6">
    <source>
        <dbReference type="ARBA" id="ARBA00023002"/>
    </source>
</evidence>
<dbReference type="PANTHER" id="PTHR48467:SF1">
    <property type="entry name" value="GLUTAMATE SYNTHASE 1 [NADH], CHLOROPLASTIC-LIKE"/>
    <property type="match status" value="1"/>
</dbReference>
<dbReference type="Proteomes" id="UP001151518">
    <property type="component" value="Unassembled WGS sequence"/>
</dbReference>
<evidence type="ECO:0000256" key="9">
    <source>
        <dbReference type="PIRSR" id="PIRSR000362-1"/>
    </source>
</evidence>
<comment type="cofactor">
    <cofactor evidence="1 8 9">
        <name>FAD</name>
        <dbReference type="ChEBI" id="CHEBI:57692"/>
    </cofactor>
</comment>
<comment type="caution">
    <text evidence="13">The sequence shown here is derived from an EMBL/GenBank/DDBJ whole genome shotgun (WGS) entry which is preliminary data.</text>
</comment>
<feature type="binding site" evidence="9">
    <location>
        <position position="117"/>
    </location>
    <ligand>
        <name>FAD</name>
        <dbReference type="ChEBI" id="CHEBI:57692"/>
    </ligand>
</feature>
<evidence type="ECO:0000313" key="13">
    <source>
        <dbReference type="EMBL" id="KAJ2671020.1"/>
    </source>
</evidence>
<dbReference type="SUPFAM" id="SSF51905">
    <property type="entry name" value="FAD/NAD(P)-binding domain"/>
    <property type="match status" value="1"/>
</dbReference>
<evidence type="ECO:0000256" key="2">
    <source>
        <dbReference type="ARBA" id="ARBA00008312"/>
    </source>
</evidence>
<keyword evidence="3 8" id="KW-0285">Flavoprotein</keyword>
<dbReference type="GO" id="GO:0005739">
    <property type="term" value="C:mitochondrion"/>
    <property type="evidence" value="ECO:0007669"/>
    <property type="project" value="UniProtKB-SubCell"/>
</dbReference>
<dbReference type="PANTHER" id="PTHR48467">
    <property type="entry name" value="GLUTAMATE SYNTHASE 1 [NADH], CHLOROPLASTIC-LIKE"/>
    <property type="match status" value="1"/>
</dbReference>
<evidence type="ECO:0000256" key="8">
    <source>
        <dbReference type="PIRNR" id="PIRNR000362"/>
    </source>
</evidence>
<gene>
    <name evidence="13" type="primary">ARH1</name>
    <name evidence="13" type="ORF">GGI25_005635</name>
</gene>
<feature type="region of interest" description="Disordered" evidence="11">
    <location>
        <begin position="486"/>
        <end position="517"/>
    </location>
</feature>
<dbReference type="PRINTS" id="PR00419">
    <property type="entry name" value="ADXRDTASE"/>
</dbReference>
<keyword evidence="4 8" id="KW-0274">FAD</keyword>
<dbReference type="InterPro" id="IPR036188">
    <property type="entry name" value="FAD/NAD-bd_sf"/>
</dbReference>
<dbReference type="Gene3D" id="3.50.50.60">
    <property type="entry name" value="FAD/NAD(P)-binding domain"/>
    <property type="match status" value="1"/>
</dbReference>
<dbReference type="EMBL" id="JANBTW010000111">
    <property type="protein sequence ID" value="KAJ2671020.1"/>
    <property type="molecule type" value="Genomic_DNA"/>
</dbReference>
<evidence type="ECO:0000256" key="5">
    <source>
        <dbReference type="ARBA" id="ARBA00022857"/>
    </source>
</evidence>
<dbReference type="GO" id="GO:0016491">
    <property type="term" value="F:oxidoreductase activity"/>
    <property type="evidence" value="ECO:0007669"/>
    <property type="project" value="UniProtKB-KW"/>
</dbReference>
<evidence type="ECO:0000259" key="12">
    <source>
        <dbReference type="Pfam" id="PF07992"/>
    </source>
</evidence>
<reference evidence="13" key="1">
    <citation type="submission" date="2022-07" db="EMBL/GenBank/DDBJ databases">
        <title>Phylogenomic reconstructions and comparative analyses of Kickxellomycotina fungi.</title>
        <authorList>
            <person name="Reynolds N.K."/>
            <person name="Stajich J.E."/>
            <person name="Barry K."/>
            <person name="Grigoriev I.V."/>
            <person name="Crous P."/>
            <person name="Smith M.E."/>
        </authorList>
    </citation>
    <scope>NUCLEOTIDE SEQUENCE</scope>
    <source>
        <strain evidence="13">NRRL 3115</strain>
    </source>
</reference>
<evidence type="ECO:0000256" key="11">
    <source>
        <dbReference type="SAM" id="MobiDB-lite"/>
    </source>
</evidence>
<feature type="compositionally biased region" description="Basic and acidic residues" evidence="11">
    <location>
        <begin position="486"/>
        <end position="501"/>
    </location>
</feature>
<evidence type="ECO:0000256" key="4">
    <source>
        <dbReference type="ARBA" id="ARBA00022827"/>
    </source>
</evidence>
<protein>
    <recommendedName>
        <fullName evidence="8">NADPH:adrenodoxin oxidoreductase, mitochondrial</fullName>
        <ecNumber evidence="8">1.18.1.6</ecNumber>
    </recommendedName>
</protein>
<comment type="subcellular location">
    <subcellularLocation>
        <location evidence="8">Mitochondrion</location>
    </subcellularLocation>
</comment>
<organism evidence="13 14">
    <name type="scientific">Coemansia spiralis</name>
    <dbReference type="NCBI Taxonomy" id="417178"/>
    <lineage>
        <taxon>Eukaryota</taxon>
        <taxon>Fungi</taxon>
        <taxon>Fungi incertae sedis</taxon>
        <taxon>Zoopagomycota</taxon>
        <taxon>Kickxellomycotina</taxon>
        <taxon>Kickxellomycetes</taxon>
        <taxon>Kickxellales</taxon>
        <taxon>Kickxellaceae</taxon>
        <taxon>Coemansia</taxon>
    </lineage>
</organism>
<feature type="binding site" evidence="9">
    <location>
        <position position="419"/>
    </location>
    <ligand>
        <name>FAD</name>
        <dbReference type="ChEBI" id="CHEBI:57692"/>
    </ligand>
</feature>
<dbReference type="InterPro" id="IPR021163">
    <property type="entry name" value="Ferredox_Rdtase_adrenod"/>
</dbReference>
<comment type="similarity">
    <text evidence="2 8">Belongs to the ferredoxin--NADP reductase type 1 family.</text>
</comment>
<feature type="binding site" evidence="9">
    <location>
        <position position="81"/>
    </location>
    <ligand>
        <name>FAD</name>
        <dbReference type="ChEBI" id="CHEBI:57692"/>
    </ligand>
</feature>
<feature type="binding site" evidence="9">
    <location>
        <begin position="426"/>
        <end position="428"/>
    </location>
    <ligand>
        <name>FAD</name>
        <dbReference type="ChEBI" id="CHEBI:57692"/>
    </ligand>
</feature>
<evidence type="ECO:0000313" key="14">
    <source>
        <dbReference type="Proteomes" id="UP001151518"/>
    </source>
</evidence>
<feature type="binding site" evidence="10">
    <location>
        <position position="426"/>
    </location>
    <ligand>
        <name>NADP(+)</name>
        <dbReference type="ChEBI" id="CHEBI:58349"/>
    </ligand>
</feature>
<dbReference type="SUPFAM" id="SSF51971">
    <property type="entry name" value="Nucleotide-binding domain"/>
    <property type="match status" value="1"/>
</dbReference>
<dbReference type="PIRSF" id="PIRSF000362">
    <property type="entry name" value="FNR"/>
    <property type="match status" value="1"/>
</dbReference>
<feature type="binding site" evidence="10">
    <location>
        <begin position="196"/>
        <end position="199"/>
    </location>
    <ligand>
        <name>NADP(+)</name>
        <dbReference type="ChEBI" id="CHEBI:58349"/>
    </ligand>
</feature>
<dbReference type="OrthoDB" id="333024at2759"/>
<evidence type="ECO:0000256" key="1">
    <source>
        <dbReference type="ARBA" id="ARBA00001974"/>
    </source>
</evidence>
<feature type="binding site" evidence="10">
    <location>
        <begin position="240"/>
        <end position="241"/>
    </location>
    <ligand>
        <name>NADP(+)</name>
        <dbReference type="ChEBI" id="CHEBI:58349"/>
    </ligand>
</feature>
<feature type="binding site" evidence="9">
    <location>
        <position position="52"/>
    </location>
    <ligand>
        <name>FAD</name>
        <dbReference type="ChEBI" id="CHEBI:57692"/>
    </ligand>
</feature>
<feature type="binding site" evidence="10">
    <location>
        <position position="252"/>
    </location>
    <ligand>
        <name>NADP(+)</name>
        <dbReference type="ChEBI" id="CHEBI:58349"/>
    </ligand>
</feature>
<dbReference type="InterPro" id="IPR055275">
    <property type="entry name" value="Ferredox_Rdtase"/>
</dbReference>
<dbReference type="AlphaFoldDB" id="A0A9W8G1Y1"/>
<sequence length="517" mass="56258">MSAIAILTPRLSSQAKALFYTTRIAPKTARCFTTSAAPKQGENVAIVGGGAAGFYTAARLLTKPGDFNVDIFEQLPTPHGLVRYGVAPDHPEVKNCMNKFDEVASNARVRFFGNVRVGSNGSLSLDSLRSLYDSVVLSYGASKDRHLGIPGENGNGGDRFGVLSARRFVAWYNGLPEAQDLKPDLFSFDKIVIVGQGNVALDCARILLTDPDELAKTDITAQALEVLRKSKIRHVEMVGRRGPLQVAFTAKELREMTKIPGVRIVSDTDFISSECTHGAAFLANSRPLKRMMDLLLKHAVPPTNISAIASAEKTFEISFLKSPTQVLFNQKWGDSGEEVPQLLRFQVNKLEGLPDAAKALPTDKFVDIPCAMALRSIGYASTPIDGAPFDSKRKIVPNIAGRVVNGDNEPVPGLYVAGWLKRGPIGVIATTMQDAYRTADAVAMDINNGNCQLRQTSRKDIDDELSKLGVDKIKVANGDWKRLEEHEFKQGKKAGKPREKVPSIGKMLSVIRSTDAH</sequence>
<keyword evidence="8" id="KW-0496">Mitochondrion</keyword>
<evidence type="ECO:0000256" key="3">
    <source>
        <dbReference type="ARBA" id="ARBA00022630"/>
    </source>
</evidence>
<dbReference type="Gene3D" id="3.40.50.720">
    <property type="entry name" value="NAD(P)-binding Rossmann-like Domain"/>
    <property type="match status" value="1"/>
</dbReference>
<dbReference type="Pfam" id="PF07992">
    <property type="entry name" value="Pyr_redox_2"/>
    <property type="match status" value="1"/>
</dbReference>
<dbReference type="InterPro" id="IPR023753">
    <property type="entry name" value="FAD/NAD-binding_dom"/>
</dbReference>
<feature type="binding site" evidence="9">
    <location>
        <position position="73"/>
    </location>
    <ligand>
        <name>FAD</name>
        <dbReference type="ChEBI" id="CHEBI:57692"/>
    </ligand>
</feature>
<evidence type="ECO:0000256" key="10">
    <source>
        <dbReference type="PIRSR" id="PIRSR000362-2"/>
    </source>
</evidence>
<keyword evidence="5 8" id="KW-0521">NADP</keyword>
<dbReference type="EC" id="1.18.1.6" evidence="8"/>
<keyword evidence="6 8" id="KW-0560">Oxidoreductase</keyword>
<proteinExistence type="inferred from homology"/>
<accession>A0A9W8G1Y1</accession>